<dbReference type="Gene3D" id="1.25.40.420">
    <property type="match status" value="1"/>
</dbReference>
<comment type="similarity">
    <text evidence="3">Belongs to the nucleoporin GLFG family.</text>
</comment>
<dbReference type="Pfam" id="PF00651">
    <property type="entry name" value="BTB"/>
    <property type="match status" value="1"/>
</dbReference>
<keyword evidence="13" id="KW-1185">Reference proteome</keyword>
<dbReference type="Pfam" id="PF21240">
    <property type="entry name" value="Nup98_GLEBS"/>
    <property type="match status" value="1"/>
</dbReference>
<evidence type="ECO:0000256" key="10">
    <source>
        <dbReference type="ARBA" id="ARBA00023242"/>
    </source>
</evidence>
<dbReference type="AlphaFoldDB" id="A0AAV2AH19"/>
<keyword evidence="5" id="KW-0813">Transport</keyword>
<name>A0AAV2AH19_9ARAC</name>
<dbReference type="FunFam" id="1.10.10.2360:FF:000001">
    <property type="entry name" value="Nuclear pore complex protein Nup98-Nup96"/>
    <property type="match status" value="1"/>
</dbReference>
<dbReference type="Proteomes" id="UP001497382">
    <property type="component" value="Unassembled WGS sequence"/>
</dbReference>
<evidence type="ECO:0000256" key="4">
    <source>
        <dbReference type="ARBA" id="ARBA00013472"/>
    </source>
</evidence>
<comment type="subcellular location">
    <subcellularLocation>
        <location evidence="2">Nucleus membrane</location>
        <topology evidence="2">Peripheral membrane protein</topology>
        <orientation evidence="2">Nucleoplasmic side</orientation>
    </subcellularLocation>
    <subcellularLocation>
        <location evidence="1">Nucleus</location>
        <location evidence="1">Nuclear pore complex</location>
    </subcellularLocation>
</comment>
<dbReference type="PANTHER" id="PTHR24413">
    <property type="entry name" value="SPECKLE-TYPE POZ PROTEIN"/>
    <property type="match status" value="1"/>
</dbReference>
<evidence type="ECO:0000256" key="6">
    <source>
        <dbReference type="ARBA" id="ARBA00022816"/>
    </source>
</evidence>
<dbReference type="InterPro" id="IPR000210">
    <property type="entry name" value="BTB/POZ_dom"/>
</dbReference>
<evidence type="ECO:0000256" key="8">
    <source>
        <dbReference type="ARBA" id="ARBA00023010"/>
    </source>
</evidence>
<dbReference type="InterPro" id="IPR011333">
    <property type="entry name" value="SKP1/BTB/POZ_sf"/>
</dbReference>
<evidence type="ECO:0000256" key="9">
    <source>
        <dbReference type="ARBA" id="ARBA00023132"/>
    </source>
</evidence>
<keyword evidence="8" id="KW-0811">Translocation</keyword>
<dbReference type="Gene3D" id="3.30.710.10">
    <property type="entry name" value="Potassium Channel Kv1.1, Chain A"/>
    <property type="match status" value="1"/>
</dbReference>
<dbReference type="Gene3D" id="1.10.10.2360">
    <property type="match status" value="1"/>
</dbReference>
<evidence type="ECO:0000259" key="11">
    <source>
        <dbReference type="PROSITE" id="PS50097"/>
    </source>
</evidence>
<reference evidence="12 13" key="1">
    <citation type="submission" date="2024-04" db="EMBL/GenBank/DDBJ databases">
        <authorList>
            <person name="Rising A."/>
            <person name="Reimegard J."/>
            <person name="Sonavane S."/>
            <person name="Akerstrom W."/>
            <person name="Nylinder S."/>
            <person name="Hedman E."/>
            <person name="Kallberg Y."/>
        </authorList>
    </citation>
    <scope>NUCLEOTIDE SEQUENCE [LARGE SCALE GENOMIC DNA]</scope>
</reference>
<keyword evidence="6" id="KW-0509">mRNA transport</keyword>
<dbReference type="GO" id="GO:0005643">
    <property type="term" value="C:nuclear pore"/>
    <property type="evidence" value="ECO:0007669"/>
    <property type="project" value="UniProtKB-SubCell"/>
</dbReference>
<evidence type="ECO:0000313" key="13">
    <source>
        <dbReference type="Proteomes" id="UP001497382"/>
    </source>
</evidence>
<dbReference type="GO" id="GO:0031965">
    <property type="term" value="C:nuclear membrane"/>
    <property type="evidence" value="ECO:0007669"/>
    <property type="project" value="UniProtKB-SubCell"/>
</dbReference>
<accession>A0AAV2AH19</accession>
<keyword evidence="9" id="KW-0906">Nuclear pore complex</keyword>
<protein>
    <recommendedName>
        <fullName evidence="4">Nuclear pore complex protein Nup98-Nup96</fullName>
    </recommendedName>
</protein>
<keyword evidence="10" id="KW-0539">Nucleus</keyword>
<feature type="domain" description="BTB" evidence="11">
    <location>
        <begin position="116"/>
        <end position="183"/>
    </location>
</feature>
<dbReference type="SMART" id="SM00225">
    <property type="entry name" value="BTB"/>
    <property type="match status" value="1"/>
</dbReference>
<proteinExistence type="inferred from homology"/>
<comment type="caution">
    <text evidence="12">The sequence shown here is derived from an EMBL/GenBank/DDBJ whole genome shotgun (WGS) entry which is preliminary data.</text>
</comment>
<dbReference type="SUPFAM" id="SSF54695">
    <property type="entry name" value="POZ domain"/>
    <property type="match status" value="1"/>
</dbReference>
<dbReference type="EMBL" id="CAXIEN010000165">
    <property type="protein sequence ID" value="CAL1283212.1"/>
    <property type="molecule type" value="Genomic_DNA"/>
</dbReference>
<evidence type="ECO:0000256" key="7">
    <source>
        <dbReference type="ARBA" id="ARBA00022927"/>
    </source>
</evidence>
<evidence type="ECO:0000256" key="5">
    <source>
        <dbReference type="ARBA" id="ARBA00022448"/>
    </source>
</evidence>
<dbReference type="FunFam" id="3.30.710.10:FF:000159">
    <property type="entry name" value="Speckle-type POZ protein B"/>
    <property type="match status" value="1"/>
</dbReference>
<gene>
    <name evidence="12" type="ORF">LARSCL_LOCUS12458</name>
</gene>
<evidence type="ECO:0000256" key="1">
    <source>
        <dbReference type="ARBA" id="ARBA00004567"/>
    </source>
</evidence>
<sequence>MCVCVCVFEGANQFIRREFLLSDDKKLNLFTLPFSKNVVIARKDLCLLNDVLSLRCECTYTTGDIIEEIESVICDCDSLSSIEADNQWFEKENTFSISEHVLNDDLKSMFHDNIFSDIKLKTSTKTFSAHKSILSGRSPVFKAMFSNNMKEKLMDCVEIKDIDSETAFRMLRYVYTAEIKDLQWEGAFGLYRAADKYQILSLRDECSAYFKSNLRPNNACDVLVLADAHQDEELKASVQEFIFNNGIINSDEWNRLMNTHVKLAADTMYLQIQRKTSKFPDNKFSTTEQLFENRSSRLNSVPFCFGSTTTKTTSTSLVLNSNTTSKPFQPSFSFGKSSIDKSSAPSVLKFSSSQTPSACSRPGYSEGGSSWASHGFNSNKTDCFNTTALIGTTIKFNPVTGTDTFISARHQCITCMNEYEDKSFEELRLEDYAAKRKGGSTIGVARFTAPAEQATIFGGSAVSSSNFSFGGN</sequence>
<keyword evidence="7" id="KW-0653">Protein transport</keyword>
<evidence type="ECO:0000313" key="12">
    <source>
        <dbReference type="EMBL" id="CAL1283212.1"/>
    </source>
</evidence>
<dbReference type="PROSITE" id="PS50097">
    <property type="entry name" value="BTB"/>
    <property type="match status" value="1"/>
</dbReference>
<dbReference type="GO" id="GO:0051028">
    <property type="term" value="P:mRNA transport"/>
    <property type="evidence" value="ECO:0007669"/>
    <property type="project" value="UniProtKB-KW"/>
</dbReference>
<evidence type="ECO:0000256" key="3">
    <source>
        <dbReference type="ARBA" id="ARBA00008926"/>
    </source>
</evidence>
<organism evidence="12 13">
    <name type="scientific">Larinioides sclopetarius</name>
    <dbReference type="NCBI Taxonomy" id="280406"/>
    <lineage>
        <taxon>Eukaryota</taxon>
        <taxon>Metazoa</taxon>
        <taxon>Ecdysozoa</taxon>
        <taxon>Arthropoda</taxon>
        <taxon>Chelicerata</taxon>
        <taxon>Arachnida</taxon>
        <taxon>Araneae</taxon>
        <taxon>Araneomorphae</taxon>
        <taxon>Entelegynae</taxon>
        <taxon>Araneoidea</taxon>
        <taxon>Araneidae</taxon>
        <taxon>Larinioides</taxon>
    </lineage>
</organism>
<dbReference type="GO" id="GO:0006606">
    <property type="term" value="P:protein import into nucleus"/>
    <property type="evidence" value="ECO:0007669"/>
    <property type="project" value="UniProtKB-ARBA"/>
</dbReference>
<evidence type="ECO:0000256" key="2">
    <source>
        <dbReference type="ARBA" id="ARBA00004620"/>
    </source>
</evidence>